<dbReference type="Proteomes" id="UP000567293">
    <property type="component" value="Unassembled WGS sequence"/>
</dbReference>
<reference evidence="2" key="1">
    <citation type="submission" date="2020-06" db="EMBL/GenBank/DDBJ databases">
        <title>Legume-microbial interactions unlock mineral nutrients during tropical forest succession.</title>
        <authorList>
            <person name="Epihov D.Z."/>
        </authorList>
    </citation>
    <scope>NUCLEOTIDE SEQUENCE [LARGE SCALE GENOMIC DNA]</scope>
    <source>
        <strain evidence="2">Pan2503</strain>
    </source>
</reference>
<feature type="compositionally biased region" description="Basic and acidic residues" evidence="1">
    <location>
        <begin position="237"/>
        <end position="258"/>
    </location>
</feature>
<keyword evidence="3" id="KW-1185">Reference proteome</keyword>
<evidence type="ECO:0000313" key="3">
    <source>
        <dbReference type="Proteomes" id="UP000567293"/>
    </source>
</evidence>
<gene>
    <name evidence="2" type="ORF">HRJ53_13290</name>
</gene>
<dbReference type="AlphaFoldDB" id="A0A7V8SXR8"/>
<dbReference type="EMBL" id="JACDQQ010001292">
    <property type="protein sequence ID" value="MBA0085967.1"/>
    <property type="molecule type" value="Genomic_DNA"/>
</dbReference>
<feature type="compositionally biased region" description="Polar residues" evidence="1">
    <location>
        <begin position="188"/>
        <end position="202"/>
    </location>
</feature>
<feature type="region of interest" description="Disordered" evidence="1">
    <location>
        <begin position="161"/>
        <end position="283"/>
    </location>
</feature>
<proteinExistence type="predicted"/>
<name>A0A7V8SXR8_9BACT</name>
<accession>A0A7V8SXR8</accession>
<feature type="compositionally biased region" description="Polar residues" evidence="1">
    <location>
        <begin position="223"/>
        <end position="236"/>
    </location>
</feature>
<evidence type="ECO:0000256" key="1">
    <source>
        <dbReference type="SAM" id="MobiDB-lite"/>
    </source>
</evidence>
<organism evidence="2 3">
    <name type="scientific">Candidatus Acidiferrum panamense</name>
    <dbReference type="NCBI Taxonomy" id="2741543"/>
    <lineage>
        <taxon>Bacteria</taxon>
        <taxon>Pseudomonadati</taxon>
        <taxon>Acidobacteriota</taxon>
        <taxon>Terriglobia</taxon>
        <taxon>Candidatus Acidiferrales</taxon>
        <taxon>Candidatus Acidiferrum</taxon>
    </lineage>
</organism>
<protein>
    <submittedName>
        <fullName evidence="2">Uncharacterized protein</fullName>
    </submittedName>
</protein>
<evidence type="ECO:0000313" key="2">
    <source>
        <dbReference type="EMBL" id="MBA0085967.1"/>
    </source>
</evidence>
<comment type="caution">
    <text evidence="2">The sequence shown here is derived from an EMBL/GenBank/DDBJ whole genome shotgun (WGS) entry which is preliminary data.</text>
</comment>
<feature type="non-terminal residue" evidence="2">
    <location>
        <position position="1"/>
    </location>
</feature>
<sequence length="283" mass="30798">NVYNNVYVNKTVNVTNVTYQNQVAPNAVTAVSHQAFVSAQPVHNNLIRVGQKEFTAAPVAPIAPAVAPEQRSVLGAGAAARVRPPSPVLSRPVVAKVAPPPPPVAFVKQQEIVRENGGRPPAIAEMRRAEPENVQAARPMIKMAPPVRQGPAQNAPMNRADLRQENGNRPGPAQNAPMVRPDNANRPAPSNVTSQANQSNRPGNGADSAGNSSKYNDRPPSSRPGNSGANDYSPQLEQKHKQELQDLRNKQDQERQKVEQQQVQQRQKLDQDNTRRQQQQADP</sequence>